<accession>A0A061D9N7</accession>
<dbReference type="OMA" id="NCESSEH"/>
<reference evidence="3" key="1">
    <citation type="journal article" date="2014" name="Nucleic Acids Res.">
        <title>The evolutionary dynamics of variant antigen genes in Babesia reveal a history of genomic innovation underlying host-parasite interaction.</title>
        <authorList>
            <person name="Jackson A.P."/>
            <person name="Otto T.D."/>
            <person name="Darby A."/>
            <person name="Ramaprasad A."/>
            <person name="Xia D."/>
            <person name="Echaide I.E."/>
            <person name="Farber M."/>
            <person name="Gahlot S."/>
            <person name="Gamble J."/>
            <person name="Gupta D."/>
            <person name="Gupta Y."/>
            <person name="Jackson L."/>
            <person name="Malandrin L."/>
            <person name="Malas T.B."/>
            <person name="Moussa E."/>
            <person name="Nair M."/>
            <person name="Reid A.J."/>
            <person name="Sanders M."/>
            <person name="Sharma J."/>
            <person name="Tracey A."/>
            <person name="Quail M.A."/>
            <person name="Weir W."/>
            <person name="Wastling J.M."/>
            <person name="Hall N."/>
            <person name="Willadsen P."/>
            <person name="Lingelbach K."/>
            <person name="Shiels B."/>
            <person name="Tait A."/>
            <person name="Berriman M."/>
            <person name="Allred D.R."/>
            <person name="Pain A."/>
        </authorList>
    </citation>
    <scope>NUCLEOTIDE SEQUENCE [LARGE SCALE GENOMIC DNA]</scope>
    <source>
        <strain evidence="3">Bond</strain>
    </source>
</reference>
<dbReference type="VEuPathDB" id="PiroplasmaDB:BBBOND_0312990"/>
<keyword evidence="3" id="KW-1185">Reference proteome</keyword>
<proteinExistence type="predicted"/>
<dbReference type="KEGG" id="bbig:BBBOND_0312990"/>
<dbReference type="Proteomes" id="UP000033188">
    <property type="component" value="Chromosome 3"/>
</dbReference>
<gene>
    <name evidence="2" type="ORF">BBBOND_0312990</name>
</gene>
<feature type="coiled-coil region" evidence="1">
    <location>
        <begin position="252"/>
        <end position="293"/>
    </location>
</feature>
<evidence type="ECO:0000256" key="1">
    <source>
        <dbReference type="SAM" id="Coils"/>
    </source>
</evidence>
<dbReference type="RefSeq" id="XP_012769582.1">
    <property type="nucleotide sequence ID" value="XM_012914128.1"/>
</dbReference>
<evidence type="ECO:0000313" key="3">
    <source>
        <dbReference type="Proteomes" id="UP000033188"/>
    </source>
</evidence>
<protein>
    <submittedName>
        <fullName evidence="2">Uncharacterized protein</fullName>
    </submittedName>
</protein>
<organism evidence="2 3">
    <name type="scientific">Babesia bigemina</name>
    <dbReference type="NCBI Taxonomy" id="5866"/>
    <lineage>
        <taxon>Eukaryota</taxon>
        <taxon>Sar</taxon>
        <taxon>Alveolata</taxon>
        <taxon>Apicomplexa</taxon>
        <taxon>Aconoidasida</taxon>
        <taxon>Piroplasmida</taxon>
        <taxon>Babesiidae</taxon>
        <taxon>Babesia</taxon>
    </lineage>
</organism>
<name>A0A061D9N7_BABBI</name>
<dbReference type="AlphaFoldDB" id="A0A061D9N7"/>
<dbReference type="GeneID" id="24565937"/>
<dbReference type="EMBL" id="LK391709">
    <property type="protein sequence ID" value="CDR97396.1"/>
    <property type="molecule type" value="Genomic_DNA"/>
</dbReference>
<dbReference type="OrthoDB" id="366364at2759"/>
<keyword evidence="1" id="KW-0175">Coiled coil</keyword>
<sequence>MEHESEVVQPSSLFGVLETCLSKCRHALQDEELVEHYKNLYQSNLFQYNKILLTLQRSVEETQSNAERINAAIVNDEGIKNGIHVELNTLLSNCESSEHRVVELEEERTRAQDLGNQLSAQDEKLARSLEQAAGDLKSTELQTALAYYALLKVKEASHTVDGRITAVERNTNRTKATLCSRQNTHRMMLADLEDHMYFHKLELQRIACIHGELDGQRTAAEAEHKSLLVKTGETKSVIADLIDAKCKDEAELASLDGEIKDLATNIAALRNDVEHLENEVAEKTAHLVDATASNERMNAAKVELSGRHCFARCPRLRLMCKLFRGKLRTLFCSTSASNNEELQSAIAEHRPRIQELEHLLQAKMEELQLRKRELADHSSACNILRMQAADTVGP</sequence>
<evidence type="ECO:0000313" key="2">
    <source>
        <dbReference type="EMBL" id="CDR97396.1"/>
    </source>
</evidence>
<feature type="coiled-coil region" evidence="1">
    <location>
        <begin position="52"/>
        <end position="124"/>
    </location>
</feature>